<comment type="caution">
    <text evidence="6">The sequence shown here is derived from an EMBL/GenBank/DDBJ whole genome shotgun (WGS) entry which is preliminary data.</text>
</comment>
<evidence type="ECO:0000256" key="3">
    <source>
        <dbReference type="ARBA" id="ARBA00022989"/>
    </source>
</evidence>
<sequence>MDSFTIIDGVVAGVILLSAILAYSRGVVREIMAIAGWVGAAVLAFLFAGTAQPLVKEIPVLSGMIGDNCELSMIAAFLAVFAVGLILASLFTPLFSSVVQRSVLGGLDQALGFFFGAARGILLVAAAFVVYDMAGQTIDMVAKSRSASVFAGVTGDVQDMIPENLMAQVTAQYDSLTAVCAAPAGSTTPTTGG</sequence>
<evidence type="ECO:0000256" key="1">
    <source>
        <dbReference type="ARBA" id="ARBA00004141"/>
    </source>
</evidence>
<keyword evidence="7" id="KW-1185">Reference proteome</keyword>
<evidence type="ECO:0000256" key="5">
    <source>
        <dbReference type="SAM" id="Phobius"/>
    </source>
</evidence>
<dbReference type="RefSeq" id="WP_168775557.1">
    <property type="nucleotide sequence ID" value="NZ_JAABNR010000013.1"/>
</dbReference>
<dbReference type="Pfam" id="PF02674">
    <property type="entry name" value="Colicin_V"/>
    <property type="match status" value="1"/>
</dbReference>
<evidence type="ECO:0000256" key="4">
    <source>
        <dbReference type="ARBA" id="ARBA00023136"/>
    </source>
</evidence>
<keyword evidence="2 5" id="KW-0812">Transmembrane</keyword>
<dbReference type="GO" id="GO:0009403">
    <property type="term" value="P:toxin biosynthetic process"/>
    <property type="evidence" value="ECO:0007669"/>
    <property type="project" value="InterPro"/>
</dbReference>
<reference evidence="6" key="1">
    <citation type="submission" date="2020-01" db="EMBL/GenBank/DDBJ databases">
        <authorList>
            <person name="Chen W.-M."/>
        </authorList>
    </citation>
    <scope>NUCLEOTIDE SEQUENCE</scope>
    <source>
        <strain evidence="6">CYK-10</strain>
    </source>
</reference>
<protein>
    <submittedName>
        <fullName evidence="6">CvpA family protein</fullName>
    </submittedName>
</protein>
<dbReference type="PANTHER" id="PTHR36926:SF1">
    <property type="entry name" value="COLICIN V PRODUCTION PROTEIN"/>
    <property type="match status" value="1"/>
</dbReference>
<keyword evidence="4 5" id="KW-0472">Membrane</keyword>
<comment type="subcellular location">
    <subcellularLocation>
        <location evidence="1">Membrane</location>
        <topology evidence="1">Multi-pass membrane protein</topology>
    </subcellularLocation>
</comment>
<feature type="transmembrane region" description="Helical" evidence="5">
    <location>
        <begin position="71"/>
        <end position="99"/>
    </location>
</feature>
<evidence type="ECO:0000313" key="7">
    <source>
        <dbReference type="Proteomes" id="UP001193501"/>
    </source>
</evidence>
<feature type="transmembrane region" description="Helical" evidence="5">
    <location>
        <begin position="6"/>
        <end position="24"/>
    </location>
</feature>
<organism evidence="6 7">
    <name type="scientific">Stagnihabitans tardus</name>
    <dbReference type="NCBI Taxonomy" id="2699202"/>
    <lineage>
        <taxon>Bacteria</taxon>
        <taxon>Pseudomonadati</taxon>
        <taxon>Pseudomonadota</taxon>
        <taxon>Alphaproteobacteria</taxon>
        <taxon>Rhodobacterales</taxon>
        <taxon>Paracoccaceae</taxon>
        <taxon>Stagnihabitans</taxon>
    </lineage>
</organism>
<feature type="transmembrane region" description="Helical" evidence="5">
    <location>
        <begin position="111"/>
        <end position="131"/>
    </location>
</feature>
<dbReference type="AlphaFoldDB" id="A0AAE4YBR1"/>
<dbReference type="GO" id="GO:0016020">
    <property type="term" value="C:membrane"/>
    <property type="evidence" value="ECO:0007669"/>
    <property type="project" value="UniProtKB-SubCell"/>
</dbReference>
<dbReference type="EMBL" id="JAABNR010000013">
    <property type="protein sequence ID" value="NBZ88742.1"/>
    <property type="molecule type" value="Genomic_DNA"/>
</dbReference>
<name>A0AAE4YBR1_9RHOB</name>
<feature type="transmembrane region" description="Helical" evidence="5">
    <location>
        <begin position="31"/>
        <end position="51"/>
    </location>
</feature>
<accession>A0AAE4YBR1</accession>
<dbReference type="InterPro" id="IPR052719">
    <property type="entry name" value="CvpA-like"/>
</dbReference>
<keyword evidence="3 5" id="KW-1133">Transmembrane helix</keyword>
<dbReference type="Proteomes" id="UP001193501">
    <property type="component" value="Unassembled WGS sequence"/>
</dbReference>
<evidence type="ECO:0000313" key="6">
    <source>
        <dbReference type="EMBL" id="NBZ88742.1"/>
    </source>
</evidence>
<proteinExistence type="predicted"/>
<gene>
    <name evidence="6" type="ORF">GV832_14210</name>
</gene>
<evidence type="ECO:0000256" key="2">
    <source>
        <dbReference type="ARBA" id="ARBA00022692"/>
    </source>
</evidence>
<dbReference type="InterPro" id="IPR003825">
    <property type="entry name" value="Colicin-V_CvpA"/>
</dbReference>
<dbReference type="PANTHER" id="PTHR36926">
    <property type="entry name" value="COLICIN V PRODUCTION PROTEIN"/>
    <property type="match status" value="1"/>
</dbReference>